<evidence type="ECO:0000313" key="1">
    <source>
        <dbReference type="EMBL" id="MDQ0270043.1"/>
    </source>
</evidence>
<dbReference type="Pfam" id="PF10702">
    <property type="entry name" value="DUF2507"/>
    <property type="match status" value="1"/>
</dbReference>
<protein>
    <submittedName>
        <fullName evidence="1">Hydrocarbon binding protein</fullName>
    </submittedName>
</protein>
<accession>A0ABU0AFK2</accession>
<keyword evidence="2" id="KW-1185">Reference proteome</keyword>
<name>A0ABU0AFK2_9BACI</name>
<dbReference type="EMBL" id="JAUSUB010000006">
    <property type="protein sequence ID" value="MDQ0270043.1"/>
    <property type="molecule type" value="Genomic_DNA"/>
</dbReference>
<reference evidence="1 2" key="1">
    <citation type="submission" date="2023-07" db="EMBL/GenBank/DDBJ databases">
        <title>Genomic Encyclopedia of Type Strains, Phase IV (KMG-IV): sequencing the most valuable type-strain genomes for metagenomic binning, comparative biology and taxonomic classification.</title>
        <authorList>
            <person name="Goeker M."/>
        </authorList>
    </citation>
    <scope>NUCLEOTIDE SEQUENCE [LARGE SCALE GENOMIC DNA]</scope>
    <source>
        <strain evidence="1 2">DSM 23494</strain>
    </source>
</reference>
<dbReference type="RefSeq" id="WP_307474099.1">
    <property type="nucleotide sequence ID" value="NZ_JAUSUB010000006.1"/>
</dbReference>
<organism evidence="1 2">
    <name type="scientific">Cytobacillus purgationiresistens</name>
    <dbReference type="NCBI Taxonomy" id="863449"/>
    <lineage>
        <taxon>Bacteria</taxon>
        <taxon>Bacillati</taxon>
        <taxon>Bacillota</taxon>
        <taxon>Bacilli</taxon>
        <taxon>Bacillales</taxon>
        <taxon>Bacillaceae</taxon>
        <taxon>Cytobacillus</taxon>
    </lineage>
</organism>
<evidence type="ECO:0000313" key="2">
    <source>
        <dbReference type="Proteomes" id="UP001238088"/>
    </source>
</evidence>
<gene>
    <name evidence="1" type="ORF">J2S17_001915</name>
</gene>
<dbReference type="Gene3D" id="3.30.1380.20">
    <property type="entry name" value="Trafficking protein particle complex subunit 3"/>
    <property type="match status" value="1"/>
</dbReference>
<dbReference type="InterPro" id="IPR019642">
    <property type="entry name" value="DUF2507"/>
</dbReference>
<comment type="caution">
    <text evidence="1">The sequence shown here is derived from an EMBL/GenBank/DDBJ whole genome shotgun (WGS) entry which is preliminary data.</text>
</comment>
<proteinExistence type="predicted"/>
<sequence>MTTMPSSEDLTEITADTVPSFGYELIREELLTDLLGKDTSDILYWAGKRLARKYPITSSEALGEFFQQAGWGNLSKLSENQKEIEFELTSSMITERCKKNAQATFQLEAGFIAQQIEQKKDVVCEAFEHPRKKGGKVLFTVKWDKKDAIV</sequence>
<dbReference type="SUPFAM" id="SSF111126">
    <property type="entry name" value="Ligand-binding domain in the NO signalling and Golgi transport"/>
    <property type="match status" value="1"/>
</dbReference>
<dbReference type="InterPro" id="IPR024096">
    <property type="entry name" value="NO_sig/Golgi_transp_ligand-bd"/>
</dbReference>
<dbReference type="Proteomes" id="UP001238088">
    <property type="component" value="Unassembled WGS sequence"/>
</dbReference>